<dbReference type="GO" id="GO:0008270">
    <property type="term" value="F:zinc ion binding"/>
    <property type="evidence" value="ECO:0007669"/>
    <property type="project" value="InterPro"/>
</dbReference>
<dbReference type="InterPro" id="IPR047506">
    <property type="entry name" value="UBR7-like_UBR-box"/>
</dbReference>
<dbReference type="AlphaFoldDB" id="A0A061J736"/>
<evidence type="ECO:0000256" key="1">
    <source>
        <dbReference type="SAM" id="MobiDB-lite"/>
    </source>
</evidence>
<reference evidence="3 4" key="1">
    <citation type="submission" date="2013-07" db="EMBL/GenBank/DDBJ databases">
        <authorList>
            <person name="Stoco P.H."/>
            <person name="Wagner G."/>
            <person name="Gerber A."/>
            <person name="Zaha A."/>
            <person name="Thompson C."/>
            <person name="Bartholomeu D.C."/>
            <person name="Luckemeyer D.D."/>
            <person name="Bahia D."/>
            <person name="Loreto E."/>
            <person name="Prestes E.B."/>
            <person name="Lima F.M."/>
            <person name="Rodrigues-Luiz G."/>
            <person name="Vallejo G.A."/>
            <person name="Filho J.F."/>
            <person name="Monteiro K.M."/>
            <person name="Tyler K.M."/>
            <person name="de Almeida L.G."/>
            <person name="Ortiz M.F."/>
            <person name="Siervo M.A."/>
            <person name="de Moraes M.H."/>
            <person name="Cunha O.L."/>
            <person name="Mendonca-Neto R."/>
            <person name="Silva R."/>
            <person name="Teixeira S.M."/>
            <person name="Murta S.M."/>
            <person name="Sincero T.C."/>
            <person name="Mendes T.A."/>
            <person name="Urmenyi T.P."/>
            <person name="Silva V.G."/>
            <person name="da Rocha W.D."/>
            <person name="Andersson B."/>
            <person name="Romanha A.J."/>
            <person name="Steindel M."/>
            <person name="de Vasconcelos A.T."/>
            <person name="Grisard E.C."/>
        </authorList>
    </citation>
    <scope>NUCLEOTIDE SEQUENCE [LARGE SCALE GENOMIC DNA]</scope>
    <source>
        <strain evidence="3 4">SC58</strain>
    </source>
</reference>
<dbReference type="InterPro" id="IPR040204">
    <property type="entry name" value="UBR7"/>
</dbReference>
<dbReference type="Pfam" id="PF00240">
    <property type="entry name" value="ubiquitin"/>
    <property type="match status" value="1"/>
</dbReference>
<sequence length="753" mass="81693">MLSHHNKDAGAAAGIRVAVTHAGQKMQLVFPATTATVGDLKDELARRSGVPAEKQRLMFGGPVLKRHRREGRNEVRLMDLIAAEPQGGDGVGAPSAAAITIPVMLVGSAAAVPHINEEAMAQLHRLVSTTVELDSRWYRCSYSRGYARQIAFVCRTCVRNGRANPAHALCYACADVCHASHDVEEWGVRYHMRCDCCTAACWHQVVDKEPGVKGSQGSEETPRPHGGRDAEDEPQHCCFLIDSATGLPPEASVVPLNSKNRYPRTLNSWCYCKCEDNFPADDTDGGGVVCMLCTTCYWSSHMTCLYSGAFRRIPCYGDVLEGAIVAFRCRTCDTLVCTPCRLRCHKDHDVDPEYVIPSRKDGTGNGAPEGVEFSCGCRGCCSIAEAVPEAEVEDPALYMAMPPEAAVEIMNNDPFMGFICAHCMQEYPWLVENDPLHCYEGVLPERVPTEQHKCIVACGVGADAKCPSDVYPFHGMLFSVDAFTADMTCNCTPCREAYERFAPRAITASVNEMMLPLHDACDHCGHPIRDEQAFMCQTCELQHDRTFFVCQRCNALRIAEGLPPLGEAGVGGSGGSSSDRGGNHNGSTCPNEAAGVDSSVVHAVGVGNDNSNKNNEGEEAVAPWDHPLSHVFMEDTYENLFSLCGMQLMHNLDAASQTYVLENMDATSATFEGAVQRTFGQTPVVFDPDEVARHHQQLLRQREAAKEQSGGTNHSAMPGQKRTRGGENGGGDKNRDVGSEERGEGGSGKDKGE</sequence>
<dbReference type="InterPro" id="IPR000626">
    <property type="entry name" value="Ubiquitin-like_dom"/>
</dbReference>
<feature type="compositionally biased region" description="Basic and acidic residues" evidence="1">
    <location>
        <begin position="220"/>
        <end position="232"/>
    </location>
</feature>
<name>A0A061J736_TRYRA</name>
<comment type="caution">
    <text evidence="3">The sequence shown here is derived from an EMBL/GenBank/DDBJ whole genome shotgun (WGS) entry which is preliminary data.</text>
</comment>
<dbReference type="PROSITE" id="PS50053">
    <property type="entry name" value="UBIQUITIN_2"/>
    <property type="match status" value="1"/>
</dbReference>
<dbReference type="Proteomes" id="UP000031737">
    <property type="component" value="Unassembled WGS sequence"/>
</dbReference>
<dbReference type="PANTHER" id="PTHR13513:SF9">
    <property type="entry name" value="E3 UBIQUITIN-PROTEIN LIGASE UBR7-RELATED"/>
    <property type="match status" value="1"/>
</dbReference>
<organism evidence="3 4">
    <name type="scientific">Trypanosoma rangeli SC58</name>
    <dbReference type="NCBI Taxonomy" id="429131"/>
    <lineage>
        <taxon>Eukaryota</taxon>
        <taxon>Discoba</taxon>
        <taxon>Euglenozoa</taxon>
        <taxon>Kinetoplastea</taxon>
        <taxon>Metakinetoplastina</taxon>
        <taxon>Trypanosomatida</taxon>
        <taxon>Trypanosomatidae</taxon>
        <taxon>Trypanosoma</taxon>
        <taxon>Herpetosoma</taxon>
    </lineage>
</organism>
<gene>
    <name evidence="3" type="ORF">TRSC58_00996</name>
</gene>
<evidence type="ECO:0000313" key="3">
    <source>
        <dbReference type="EMBL" id="ESL11258.1"/>
    </source>
</evidence>
<keyword evidence="4" id="KW-1185">Reference proteome</keyword>
<feature type="region of interest" description="Disordered" evidence="1">
    <location>
        <begin position="693"/>
        <end position="753"/>
    </location>
</feature>
<feature type="domain" description="Ubiquitin-like" evidence="2">
    <location>
        <begin position="15"/>
        <end position="65"/>
    </location>
</feature>
<dbReference type="SUPFAM" id="SSF54236">
    <property type="entry name" value="Ubiquitin-like"/>
    <property type="match status" value="1"/>
</dbReference>
<feature type="region of interest" description="Disordered" evidence="1">
    <location>
        <begin position="211"/>
        <end position="232"/>
    </location>
</feature>
<accession>A0A061J736</accession>
<dbReference type="EMBL" id="AUPL01000996">
    <property type="protein sequence ID" value="ESL11258.1"/>
    <property type="molecule type" value="Genomic_DNA"/>
</dbReference>
<dbReference type="VEuPathDB" id="TriTrypDB:TRSC58_00996"/>
<dbReference type="PANTHER" id="PTHR13513">
    <property type="entry name" value="E3 UBIQUITIN-PROTEIN LIGASE UBR7"/>
    <property type="match status" value="1"/>
</dbReference>
<protein>
    <recommendedName>
        <fullName evidence="2">Ubiquitin-like domain-containing protein</fullName>
    </recommendedName>
</protein>
<feature type="region of interest" description="Disordered" evidence="1">
    <location>
        <begin position="568"/>
        <end position="592"/>
    </location>
</feature>
<dbReference type="Gene3D" id="3.10.20.90">
    <property type="entry name" value="Phosphatidylinositol 3-kinase Catalytic Subunit, Chain A, domain 1"/>
    <property type="match status" value="1"/>
</dbReference>
<proteinExistence type="predicted"/>
<evidence type="ECO:0000313" key="4">
    <source>
        <dbReference type="Proteomes" id="UP000031737"/>
    </source>
</evidence>
<evidence type="ECO:0000259" key="2">
    <source>
        <dbReference type="PROSITE" id="PS50053"/>
    </source>
</evidence>
<feature type="compositionally biased region" description="Basic and acidic residues" evidence="1">
    <location>
        <begin position="730"/>
        <end position="753"/>
    </location>
</feature>
<dbReference type="GO" id="GO:0061630">
    <property type="term" value="F:ubiquitin protein ligase activity"/>
    <property type="evidence" value="ECO:0007669"/>
    <property type="project" value="InterPro"/>
</dbReference>
<dbReference type="InterPro" id="IPR029071">
    <property type="entry name" value="Ubiquitin-like_domsf"/>
</dbReference>
<dbReference type="GO" id="GO:0005737">
    <property type="term" value="C:cytoplasm"/>
    <property type="evidence" value="ECO:0007669"/>
    <property type="project" value="TreeGrafter"/>
</dbReference>
<dbReference type="CDD" id="cd19677">
    <property type="entry name" value="UBR-box_UBR7"/>
    <property type="match status" value="1"/>
</dbReference>
<dbReference type="OrthoDB" id="10262564at2759"/>